<organism evidence="5">
    <name type="scientific">Caldilinea aerophila</name>
    <dbReference type="NCBI Taxonomy" id="133453"/>
    <lineage>
        <taxon>Bacteria</taxon>
        <taxon>Bacillati</taxon>
        <taxon>Chloroflexota</taxon>
        <taxon>Caldilineae</taxon>
        <taxon>Caldilineales</taxon>
        <taxon>Caldilineaceae</taxon>
        <taxon>Caldilinea</taxon>
    </lineage>
</organism>
<dbReference type="GO" id="GO:0004553">
    <property type="term" value="F:hydrolase activity, hydrolyzing O-glycosyl compounds"/>
    <property type="evidence" value="ECO:0007669"/>
    <property type="project" value="InterPro"/>
</dbReference>
<accession>A0A7C1FUU0</accession>
<dbReference type="Gene3D" id="3.20.20.80">
    <property type="entry name" value="Glycosidases"/>
    <property type="match status" value="1"/>
</dbReference>
<keyword evidence="1 3" id="KW-0378">Hydrolase</keyword>
<dbReference type="PANTHER" id="PTHR12631">
    <property type="entry name" value="ALPHA-L-IDURONIDASE"/>
    <property type="match status" value="1"/>
</dbReference>
<dbReference type="InterPro" id="IPR017853">
    <property type="entry name" value="GH"/>
</dbReference>
<comment type="similarity">
    <text evidence="3">Belongs to the glycosyl hydrolase 5 (cellulase A) family.</text>
</comment>
<feature type="domain" description="Glycoside hydrolase family 5" evidence="4">
    <location>
        <begin position="72"/>
        <end position="264"/>
    </location>
</feature>
<evidence type="ECO:0000256" key="3">
    <source>
        <dbReference type="RuleBase" id="RU361153"/>
    </source>
</evidence>
<dbReference type="Pfam" id="PF00150">
    <property type="entry name" value="Cellulase"/>
    <property type="match status" value="1"/>
</dbReference>
<protein>
    <recommendedName>
        <fullName evidence="4">Glycoside hydrolase family 5 domain-containing protein</fullName>
    </recommendedName>
</protein>
<dbReference type="GO" id="GO:0000272">
    <property type="term" value="P:polysaccharide catabolic process"/>
    <property type="evidence" value="ECO:0007669"/>
    <property type="project" value="InterPro"/>
</dbReference>
<name>A0A7C1FUU0_9CHLR</name>
<dbReference type="EMBL" id="DSMG01000207">
    <property type="protein sequence ID" value="HDX33840.1"/>
    <property type="molecule type" value="Genomic_DNA"/>
</dbReference>
<proteinExistence type="inferred from homology"/>
<keyword evidence="2 3" id="KW-0326">Glycosidase</keyword>
<comment type="caution">
    <text evidence="5">The sequence shown here is derived from an EMBL/GenBank/DDBJ whole genome shotgun (WGS) entry which is preliminary data.</text>
</comment>
<reference evidence="5" key="1">
    <citation type="journal article" date="2020" name="mSystems">
        <title>Genome- and Community-Level Interaction Insights into Carbon Utilization and Element Cycling Functions of Hydrothermarchaeota in Hydrothermal Sediment.</title>
        <authorList>
            <person name="Zhou Z."/>
            <person name="Liu Y."/>
            <person name="Xu W."/>
            <person name="Pan J."/>
            <person name="Luo Z.H."/>
            <person name="Li M."/>
        </authorList>
    </citation>
    <scope>NUCLEOTIDE SEQUENCE [LARGE SCALE GENOMIC DNA]</scope>
    <source>
        <strain evidence="5">SpSt-289</strain>
    </source>
</reference>
<dbReference type="AlphaFoldDB" id="A0A7C1FUU0"/>
<evidence type="ECO:0000256" key="1">
    <source>
        <dbReference type="ARBA" id="ARBA00022801"/>
    </source>
</evidence>
<evidence type="ECO:0000259" key="4">
    <source>
        <dbReference type="Pfam" id="PF00150"/>
    </source>
</evidence>
<dbReference type="InterPro" id="IPR001547">
    <property type="entry name" value="Glyco_hydro_5"/>
</dbReference>
<dbReference type="InterPro" id="IPR051923">
    <property type="entry name" value="Glycosyl_Hydrolase_39"/>
</dbReference>
<gene>
    <name evidence="5" type="ORF">ENQ20_20510</name>
</gene>
<sequence length="428" mass="49253">MRAAFRQLLILWLSLLLLGGLSFLIIQLAPARTWLWRHTGEEELLAQIKGFTDLLSDRLRPPLTLAPDVEIQHADVNPFGVNTFLEQEAEPAKRELAIRMAAEAGFHWLRQEFPWEDIEIHGKGDFEDRRHEPHRPAWEKYDHIVETAEAYGMELIVRLSNPPAWTRAQGEGENNVDTFAPPDNVQDFADFVHAVVSRYKGRIRYYQLWNEPNIYPEWGSYPISPEAYVELLKAGAEAARAADPNVVIIAGALAATINLQPDDPPPGNSLNDLLFLQRMYDAGAAPYFDIMAIQGYGLYSGPTDDRMHPRVINISRHKFIRDLMVKNGDAHKPIWIAEMNWNAAPEDVEPRYGRVTLEQQARYLPIAYRRIIEEWPWIGVANAWYLKRATDLWEQNRQPEAYFRLLAPDFTPQPVYESMRAFTASLER</sequence>
<dbReference type="SUPFAM" id="SSF51445">
    <property type="entry name" value="(Trans)glycosidases"/>
    <property type="match status" value="1"/>
</dbReference>
<evidence type="ECO:0000313" key="5">
    <source>
        <dbReference type="EMBL" id="HDX33840.1"/>
    </source>
</evidence>
<evidence type="ECO:0000256" key="2">
    <source>
        <dbReference type="ARBA" id="ARBA00023295"/>
    </source>
</evidence>
<dbReference type="PANTHER" id="PTHR12631:SF10">
    <property type="entry name" value="BETA-XYLOSIDASE-LIKE PROTEIN-RELATED"/>
    <property type="match status" value="1"/>
</dbReference>